<dbReference type="PROSITE" id="PS50181">
    <property type="entry name" value="FBOX"/>
    <property type="match status" value="1"/>
</dbReference>
<keyword evidence="3" id="KW-1185">Reference proteome</keyword>
<dbReference type="InterPro" id="IPR032675">
    <property type="entry name" value="LRR_dom_sf"/>
</dbReference>
<dbReference type="SUPFAM" id="SSF52058">
    <property type="entry name" value="L domain-like"/>
    <property type="match status" value="1"/>
</dbReference>
<protein>
    <recommendedName>
        <fullName evidence="1">F-box domain-containing protein</fullName>
    </recommendedName>
</protein>
<dbReference type="Proteomes" id="UP000093000">
    <property type="component" value="Unassembled WGS sequence"/>
</dbReference>
<dbReference type="InterPro" id="IPR001810">
    <property type="entry name" value="F-box_dom"/>
</dbReference>
<dbReference type="Gene3D" id="3.80.10.10">
    <property type="entry name" value="Ribonuclease Inhibitor"/>
    <property type="match status" value="2"/>
</dbReference>
<evidence type="ECO:0000259" key="1">
    <source>
        <dbReference type="PROSITE" id="PS50181"/>
    </source>
</evidence>
<evidence type="ECO:0000313" key="3">
    <source>
        <dbReference type="Proteomes" id="UP000093000"/>
    </source>
</evidence>
<sequence>MIHLLPAEIIDCICTHLSQNDYYQLALVNQEFHDVFVASLYRDINLNLWRLVRFLSASRHSQHVKHITIDDSPKKIDCIKDFPIWFPSLNYLKLTVPEHPTSSPLPVFQHLSSLTLDIKSQSVSFLFDMLTAAPYLRQISILGTPHPMSVSILDDIHHACPRLEHLSIACDTLAEPSTVDLNRHLQSDKLKTFALNTINRITQYHVWLQYVASRYPNIEAFTLGSSCEVWTEERQGTIDAFDLLLSSCPHLVRLEWRNLSPDDLLFSRLSRHSERQQHITVSNTSLFEPYFRGGSLPHHLDYSAITRFEAMLPLVADDTSDIFIPLLGNMLPQLQELDLKINDWVQLSIETLLDLFPCLTWLQLNHAWVYVNLPENELRHFDLHPLKTLSLRGCSVSDDLFDYVAARCPHLEKVQLEIIRERDSPAMKICLPHHDLSEFRFSCNSLVRLFHVQRKQKSEWYFMDRYKQTGKYRHVTPVSFKKLNRSDVDMLNALLSQIRAVGSKSKHESAETIEPLPVYVFDSFETRDLIQRGYLEITCNSILSLDCFDKRLF</sequence>
<gene>
    <name evidence="2" type="ORF">A0J61_09419</name>
</gene>
<dbReference type="InParanoid" id="A0A1C7N0E8"/>
<dbReference type="OrthoDB" id="2231428at2759"/>
<evidence type="ECO:0000313" key="2">
    <source>
        <dbReference type="EMBL" id="OBZ82532.1"/>
    </source>
</evidence>
<dbReference type="EMBL" id="LUGH01000846">
    <property type="protein sequence ID" value="OBZ82532.1"/>
    <property type="molecule type" value="Genomic_DNA"/>
</dbReference>
<proteinExistence type="predicted"/>
<accession>A0A1C7N0E8</accession>
<feature type="domain" description="F-box" evidence="1">
    <location>
        <begin position="1"/>
        <end position="44"/>
    </location>
</feature>
<organism evidence="2 3">
    <name type="scientific">Choanephora cucurbitarum</name>
    <dbReference type="NCBI Taxonomy" id="101091"/>
    <lineage>
        <taxon>Eukaryota</taxon>
        <taxon>Fungi</taxon>
        <taxon>Fungi incertae sedis</taxon>
        <taxon>Mucoromycota</taxon>
        <taxon>Mucoromycotina</taxon>
        <taxon>Mucoromycetes</taxon>
        <taxon>Mucorales</taxon>
        <taxon>Mucorineae</taxon>
        <taxon>Choanephoraceae</taxon>
        <taxon>Choanephoroideae</taxon>
        <taxon>Choanephora</taxon>
    </lineage>
</organism>
<dbReference type="AlphaFoldDB" id="A0A1C7N0E8"/>
<comment type="caution">
    <text evidence="2">The sequence shown here is derived from an EMBL/GenBank/DDBJ whole genome shotgun (WGS) entry which is preliminary data.</text>
</comment>
<reference evidence="2 3" key="1">
    <citation type="submission" date="2016-03" db="EMBL/GenBank/DDBJ databases">
        <title>Choanephora cucurbitarum.</title>
        <authorList>
            <person name="Min B."/>
            <person name="Park H."/>
            <person name="Park J.-H."/>
            <person name="Shin H.-D."/>
            <person name="Choi I.-G."/>
        </authorList>
    </citation>
    <scope>NUCLEOTIDE SEQUENCE [LARGE SCALE GENOMIC DNA]</scope>
    <source>
        <strain evidence="2 3">KUS-F28377</strain>
    </source>
</reference>
<name>A0A1C7N0E8_9FUNG</name>